<evidence type="ECO:0000313" key="30">
    <source>
        <dbReference type="EMBL" id="ACJ70327.1"/>
    </source>
</evidence>
<dbReference type="GO" id="GO:0009055">
    <property type="term" value="F:electron transfer activity"/>
    <property type="evidence" value="ECO:0007669"/>
    <property type="project" value="InterPro"/>
</dbReference>
<sequence>MAAVRGQVLVALGACLALAVLQSVAATTYTVGGSAGWTIPATNAKLYTDWVKATTFKLGDILVFKFATNVHNVYRVSKADYDKCVTTSPLEKYETGPASITLNTTGHHYYICAVSGHCAAGQKVSIKVSTAAAPGSSPSPAPVSSPATSASSPAPGSSTSSTTTSSSGSAPGSSPSKSGASHSVSSDAAIFMAILSGFAALFL</sequence>
<dbReference type="EMBL" id="EU999442">
    <property type="protein sequence ID" value="ACJ70333.1"/>
    <property type="molecule type" value="Genomic_DNA"/>
</dbReference>
<evidence type="ECO:0000259" key="5">
    <source>
        <dbReference type="PROSITE" id="PS51485"/>
    </source>
</evidence>
<dbReference type="EMBL" id="EU999419">
    <property type="protein sequence ID" value="ACJ70310.1"/>
    <property type="molecule type" value="Genomic_DNA"/>
</dbReference>
<dbReference type="EMBL" id="EU999422">
    <property type="protein sequence ID" value="ACJ70313.1"/>
    <property type="molecule type" value="Genomic_DNA"/>
</dbReference>
<dbReference type="EMBL" id="EU999418">
    <property type="protein sequence ID" value="ACJ70309.1"/>
    <property type="molecule type" value="Genomic_DNA"/>
</dbReference>
<dbReference type="EMBL" id="EU999408">
    <property type="protein sequence ID" value="ACJ70299.1"/>
    <property type="molecule type" value="Genomic_DNA"/>
</dbReference>
<dbReference type="EMBL" id="EU999440">
    <property type="protein sequence ID" value="ACJ70331.1"/>
    <property type="molecule type" value="Genomic_DNA"/>
</dbReference>
<evidence type="ECO:0000313" key="26">
    <source>
        <dbReference type="EMBL" id="ACJ70323.1"/>
    </source>
</evidence>
<keyword evidence="1" id="KW-0479">Metal-binding</keyword>
<dbReference type="CDD" id="cd13920">
    <property type="entry name" value="Stellacyanin"/>
    <property type="match status" value="1"/>
</dbReference>
<evidence type="ECO:0000313" key="20">
    <source>
        <dbReference type="EMBL" id="ACJ70314.1"/>
    </source>
</evidence>
<evidence type="ECO:0000313" key="32">
    <source>
        <dbReference type="EMBL" id="ACJ70329.1"/>
    </source>
</evidence>
<accession>B8RI03</accession>
<dbReference type="EMBL" id="EU999434">
    <property type="protein sequence ID" value="ACJ70325.1"/>
    <property type="molecule type" value="Genomic_DNA"/>
</dbReference>
<dbReference type="EMBL" id="EU999439">
    <property type="protein sequence ID" value="ACJ70330.1"/>
    <property type="molecule type" value="Genomic_DNA"/>
</dbReference>
<dbReference type="EMBL" id="EU999415">
    <property type="protein sequence ID" value="ACJ70306.1"/>
    <property type="molecule type" value="Genomic_DNA"/>
</dbReference>
<evidence type="ECO:0000313" key="16">
    <source>
        <dbReference type="EMBL" id="ACJ70309.1"/>
    </source>
</evidence>
<evidence type="ECO:0000313" key="17">
    <source>
        <dbReference type="EMBL" id="ACJ70310.1"/>
    </source>
</evidence>
<dbReference type="InterPro" id="IPR003245">
    <property type="entry name" value="Phytocyanin_dom"/>
</dbReference>
<evidence type="ECO:0000313" key="24">
    <source>
        <dbReference type="EMBL" id="ACJ70319.1"/>
    </source>
</evidence>
<dbReference type="EMBL" id="EU999424">
    <property type="protein sequence ID" value="ACJ70315.1"/>
    <property type="molecule type" value="Genomic_DNA"/>
</dbReference>
<evidence type="ECO:0000313" key="13">
    <source>
        <dbReference type="EMBL" id="ACJ70306.1"/>
    </source>
</evidence>
<feature type="region of interest" description="Disordered" evidence="3">
    <location>
        <begin position="135"/>
        <end position="181"/>
    </location>
</feature>
<evidence type="ECO:0000313" key="14">
    <source>
        <dbReference type="EMBL" id="ACJ70307.1"/>
    </source>
</evidence>
<proteinExistence type="predicted"/>
<dbReference type="PANTHER" id="PTHR33021">
    <property type="entry name" value="BLUE COPPER PROTEIN"/>
    <property type="match status" value="1"/>
</dbReference>
<evidence type="ECO:0000313" key="27">
    <source>
        <dbReference type="EMBL" id="ACJ70324.1"/>
    </source>
</evidence>
<evidence type="ECO:0000313" key="11">
    <source>
        <dbReference type="EMBL" id="ACJ70304.1"/>
    </source>
</evidence>
<dbReference type="PANTHER" id="PTHR33021:SF496">
    <property type="entry name" value="OS08G0482700 PROTEIN"/>
    <property type="match status" value="1"/>
</dbReference>
<dbReference type="EMBL" id="EU999421">
    <property type="protein sequence ID" value="ACJ70312.1"/>
    <property type="molecule type" value="Genomic_DNA"/>
</dbReference>
<feature type="compositionally biased region" description="Low complexity" evidence="3">
    <location>
        <begin position="144"/>
        <end position="181"/>
    </location>
</feature>
<evidence type="ECO:0000313" key="25">
    <source>
        <dbReference type="EMBL" id="ACJ70322.1"/>
    </source>
</evidence>
<dbReference type="EMBL" id="EU999426">
    <property type="protein sequence ID" value="ACJ70317.1"/>
    <property type="molecule type" value="Genomic_DNA"/>
</dbReference>
<dbReference type="GO" id="GO:0046872">
    <property type="term" value="F:metal ion binding"/>
    <property type="evidence" value="ECO:0007669"/>
    <property type="project" value="UniProtKB-KW"/>
</dbReference>
<dbReference type="EMBL" id="EU999417">
    <property type="protein sequence ID" value="ACJ70308.1"/>
    <property type="molecule type" value="Genomic_DNA"/>
</dbReference>
<name>B8RI03_PINSY</name>
<evidence type="ECO:0000313" key="35">
    <source>
        <dbReference type="EMBL" id="ACJ70332.1"/>
    </source>
</evidence>
<gene>
    <name evidence="6" type="primary">phy</name>
</gene>
<feature type="signal peptide" evidence="4">
    <location>
        <begin position="1"/>
        <end position="26"/>
    </location>
</feature>
<evidence type="ECO:0000313" key="9">
    <source>
        <dbReference type="EMBL" id="ACJ70302.1"/>
    </source>
</evidence>
<evidence type="ECO:0000313" key="28">
    <source>
        <dbReference type="EMBL" id="ACJ70325.1"/>
    </source>
</evidence>
<dbReference type="EMBL" id="EU999435">
    <property type="protein sequence ID" value="ACJ70326.1"/>
    <property type="molecule type" value="Genomic_DNA"/>
</dbReference>
<keyword evidence="2" id="KW-0325">Glycoprotein</keyword>
<dbReference type="Pfam" id="PF02298">
    <property type="entry name" value="Cu_bind_like"/>
    <property type="match status" value="1"/>
</dbReference>
<dbReference type="InterPro" id="IPR039391">
    <property type="entry name" value="Phytocyanin-like"/>
</dbReference>
<dbReference type="SUPFAM" id="SSF49503">
    <property type="entry name" value="Cupredoxins"/>
    <property type="match status" value="1"/>
</dbReference>
<evidence type="ECO:0000313" key="8">
    <source>
        <dbReference type="EMBL" id="ACJ70300.1"/>
    </source>
</evidence>
<dbReference type="EMBL" id="EU999416">
    <property type="protein sequence ID" value="ACJ70307.1"/>
    <property type="molecule type" value="Genomic_DNA"/>
</dbReference>
<dbReference type="EMBL" id="EU999423">
    <property type="protein sequence ID" value="ACJ70314.1"/>
    <property type="molecule type" value="Genomic_DNA"/>
</dbReference>
<evidence type="ECO:0000313" key="10">
    <source>
        <dbReference type="EMBL" id="ACJ70303.1"/>
    </source>
</evidence>
<evidence type="ECO:0000256" key="2">
    <source>
        <dbReference type="ARBA" id="ARBA00023180"/>
    </source>
</evidence>
<dbReference type="EMBL" id="EU999413">
    <property type="protein sequence ID" value="ACJ70304.1"/>
    <property type="molecule type" value="Genomic_DNA"/>
</dbReference>
<feature type="chain" id="PRO_5007645286" evidence="4">
    <location>
        <begin position="27"/>
        <end position="203"/>
    </location>
</feature>
<evidence type="ECO:0000313" key="34">
    <source>
        <dbReference type="EMBL" id="ACJ70331.1"/>
    </source>
</evidence>
<feature type="domain" description="Phytocyanin" evidence="5">
    <location>
        <begin position="27"/>
        <end position="130"/>
    </location>
</feature>
<dbReference type="EMBL" id="EU999441">
    <property type="protein sequence ID" value="ACJ70332.1"/>
    <property type="molecule type" value="Genomic_DNA"/>
</dbReference>
<dbReference type="EMBL" id="EU999427">
    <property type="protein sequence ID" value="ACJ70318.1"/>
    <property type="molecule type" value="Genomic_DNA"/>
</dbReference>
<evidence type="ECO:0000313" key="21">
    <source>
        <dbReference type="EMBL" id="ACJ70315.1"/>
    </source>
</evidence>
<dbReference type="EMBL" id="EU999428">
    <property type="protein sequence ID" value="ACJ70319.1"/>
    <property type="molecule type" value="Genomic_DNA"/>
</dbReference>
<dbReference type="EMBL" id="EU999436">
    <property type="protein sequence ID" value="ACJ70327.1"/>
    <property type="molecule type" value="Genomic_DNA"/>
</dbReference>
<dbReference type="AlphaFoldDB" id="B8RI03"/>
<evidence type="ECO:0000313" key="22">
    <source>
        <dbReference type="EMBL" id="ACJ70317.1"/>
    </source>
</evidence>
<dbReference type="FunFam" id="2.60.40.420:FF:000003">
    <property type="entry name" value="Blue copper"/>
    <property type="match status" value="1"/>
</dbReference>
<evidence type="ECO:0000313" key="7">
    <source>
        <dbReference type="EMBL" id="ACJ70299.1"/>
    </source>
</evidence>
<organism evidence="6">
    <name type="scientific">Pinus sylvestris</name>
    <name type="common">Scotch pine</name>
    <dbReference type="NCBI Taxonomy" id="3349"/>
    <lineage>
        <taxon>Eukaryota</taxon>
        <taxon>Viridiplantae</taxon>
        <taxon>Streptophyta</taxon>
        <taxon>Embryophyta</taxon>
        <taxon>Tracheophyta</taxon>
        <taxon>Spermatophyta</taxon>
        <taxon>Pinopsida</taxon>
        <taxon>Pinidae</taxon>
        <taxon>Conifers I</taxon>
        <taxon>Pinales</taxon>
        <taxon>Pinaceae</taxon>
        <taxon>Pinus</taxon>
        <taxon>Pinus subgen. Pinus</taxon>
    </lineage>
</organism>
<dbReference type="EMBL" id="EU999438">
    <property type="protein sequence ID" value="ACJ70329.1"/>
    <property type="molecule type" value="Genomic_DNA"/>
</dbReference>
<reference evidence="6" key="1">
    <citation type="journal article" date="2008" name="Mol. Biol. Evol.">
        <title>Patterns of divergence among conifer ESTs and polymorphism in Pinus sylvestris identify putative selective sweeps.</title>
        <authorList>
            <person name="Palme A.E."/>
            <person name="Wright M."/>
            <person name="Savolainen O."/>
        </authorList>
    </citation>
    <scope>NUCLEOTIDE SEQUENCE</scope>
    <source>
        <strain evidence="23">Austria_10</strain>
        <strain evidence="24">Austria_19</strain>
        <strain evidence="22">Austria_7</strain>
        <strain evidence="7">France 1893</strain>
        <strain evidence="8">France_1890</strain>
        <strain evidence="9">France_1891_6</strain>
        <strain evidence="6">France_1915</strain>
        <strain evidence="10">France_1920</strain>
        <strain evidence="21">Nothern_Finland_194</strain>
        <strain evidence="19">Nothern_Finland_196</strain>
        <strain evidence="20">Nothern_Finland_218</strain>
        <strain evidence="13">Poland_11</strain>
        <strain evidence="14">Poland_18</strain>
        <strain evidence="15">Poland_25</strain>
        <strain evidence="11">Poland_27</strain>
        <strain evidence="12">Poland_28</strain>
        <strain evidence="16">Southern_Finland_135</strain>
        <strain evidence="17">Southern_Finland_42</strain>
        <strain evidence="18">Southern_Finland_84</strain>
        <strain evidence="33">Spain_1</strain>
        <strain evidence="35">Spain_14</strain>
        <strain evidence="36">Spain_18</strain>
        <strain evidence="34">Spain_7</strain>
        <strain evidence="25">Sweden_2</strain>
        <strain evidence="26">Sweden_3</strain>
        <strain evidence="27">Sweden_4</strain>
        <strain evidence="31">Turkey_15</strain>
        <strain evidence="32">Turkey_3</strain>
        <strain evidence="29">Turkey_6</strain>
        <strain evidence="28">Turkey_7</strain>
        <strain evidence="30">Turkey_8</strain>
    </source>
</reference>
<evidence type="ECO:0000313" key="31">
    <source>
        <dbReference type="EMBL" id="ACJ70328.1"/>
    </source>
</evidence>
<dbReference type="EMBL" id="EU999432">
    <property type="protein sequence ID" value="ACJ70323.1"/>
    <property type="molecule type" value="Genomic_DNA"/>
</dbReference>
<evidence type="ECO:0000256" key="4">
    <source>
        <dbReference type="SAM" id="SignalP"/>
    </source>
</evidence>
<dbReference type="EMBL" id="EU999411">
    <property type="protein sequence ID" value="ACJ70302.1"/>
    <property type="molecule type" value="Genomic_DNA"/>
</dbReference>
<dbReference type="EMBL" id="EU999437">
    <property type="protein sequence ID" value="ACJ70328.1"/>
    <property type="molecule type" value="Genomic_DNA"/>
</dbReference>
<dbReference type="PROSITE" id="PS51485">
    <property type="entry name" value="PHYTOCYANIN"/>
    <property type="match status" value="1"/>
</dbReference>
<evidence type="ECO:0000313" key="6">
    <source>
        <dbReference type="EMBL" id="ACJ70298.1"/>
    </source>
</evidence>
<dbReference type="InterPro" id="IPR008972">
    <property type="entry name" value="Cupredoxin"/>
</dbReference>
<evidence type="ECO:0000256" key="1">
    <source>
        <dbReference type="ARBA" id="ARBA00022723"/>
    </source>
</evidence>
<dbReference type="EMBL" id="EU999433">
    <property type="protein sequence ID" value="ACJ70324.1"/>
    <property type="molecule type" value="Genomic_DNA"/>
</dbReference>
<dbReference type="EMBL" id="EU999412">
    <property type="protein sequence ID" value="ACJ70303.1"/>
    <property type="molecule type" value="Genomic_DNA"/>
</dbReference>
<evidence type="ECO:0000313" key="33">
    <source>
        <dbReference type="EMBL" id="ACJ70330.1"/>
    </source>
</evidence>
<dbReference type="Gene3D" id="2.60.40.420">
    <property type="entry name" value="Cupredoxins - blue copper proteins"/>
    <property type="match status" value="1"/>
</dbReference>
<dbReference type="EMBL" id="EU999414">
    <property type="protein sequence ID" value="ACJ70305.1"/>
    <property type="molecule type" value="Genomic_DNA"/>
</dbReference>
<evidence type="ECO:0000256" key="3">
    <source>
        <dbReference type="SAM" id="MobiDB-lite"/>
    </source>
</evidence>
<keyword evidence="4" id="KW-0732">Signal</keyword>
<evidence type="ECO:0000313" key="12">
    <source>
        <dbReference type="EMBL" id="ACJ70305.1"/>
    </source>
</evidence>
<protein>
    <submittedName>
        <fullName evidence="6">Putative phytocyanin</fullName>
    </submittedName>
</protein>
<dbReference type="EMBL" id="EU999409">
    <property type="protein sequence ID" value="ACJ70300.1"/>
    <property type="molecule type" value="Genomic_DNA"/>
</dbReference>
<evidence type="ECO:0000313" key="15">
    <source>
        <dbReference type="EMBL" id="ACJ70308.1"/>
    </source>
</evidence>
<evidence type="ECO:0000313" key="36">
    <source>
        <dbReference type="EMBL" id="ACJ70333.1"/>
    </source>
</evidence>
<dbReference type="EMBL" id="EU999431">
    <property type="protein sequence ID" value="ACJ70322.1"/>
    <property type="molecule type" value="Genomic_DNA"/>
</dbReference>
<dbReference type="GO" id="GO:0005886">
    <property type="term" value="C:plasma membrane"/>
    <property type="evidence" value="ECO:0007669"/>
    <property type="project" value="TreeGrafter"/>
</dbReference>
<dbReference type="EMBL" id="EU999407">
    <property type="protein sequence ID" value="ACJ70298.1"/>
    <property type="molecule type" value="Genomic_DNA"/>
</dbReference>
<evidence type="ECO:0000313" key="29">
    <source>
        <dbReference type="EMBL" id="ACJ70326.1"/>
    </source>
</evidence>
<evidence type="ECO:0000313" key="19">
    <source>
        <dbReference type="EMBL" id="ACJ70313.1"/>
    </source>
</evidence>
<evidence type="ECO:0000313" key="23">
    <source>
        <dbReference type="EMBL" id="ACJ70318.1"/>
    </source>
</evidence>
<evidence type="ECO:0000313" key="18">
    <source>
        <dbReference type="EMBL" id="ACJ70312.1"/>
    </source>
</evidence>